<comment type="caution">
    <text evidence="1">The sequence shown here is derived from an EMBL/GenBank/DDBJ whole genome shotgun (WGS) entry which is preliminary data.</text>
</comment>
<accession>A0A640SZ78</accession>
<dbReference type="Proteomes" id="UP000430079">
    <property type="component" value="Unassembled WGS sequence"/>
</dbReference>
<sequence>MLLQAQSAETPTQAMAWIRLAVRVLLSGFDPRDTERAYHWLDHGQWEAVARLKAGEPYAFTAAAGRTRVEWSARPVLFLPLAHAATGPPWRCAESALCSCTARGHMCRGYHR</sequence>
<dbReference type="AlphaFoldDB" id="A0A640SZ78"/>
<dbReference type="EMBL" id="BLIO01000001">
    <property type="protein sequence ID" value="GFE16162.1"/>
    <property type="molecule type" value="Genomic_DNA"/>
</dbReference>
<organism evidence="1 2">
    <name type="scientific">Streptomyces glebosus</name>
    <dbReference type="NCBI Taxonomy" id="249580"/>
    <lineage>
        <taxon>Bacteria</taxon>
        <taxon>Bacillati</taxon>
        <taxon>Actinomycetota</taxon>
        <taxon>Actinomycetes</taxon>
        <taxon>Kitasatosporales</taxon>
        <taxon>Streptomycetaceae</taxon>
        <taxon>Streptomyces</taxon>
    </lineage>
</organism>
<protein>
    <submittedName>
        <fullName evidence="1">Uncharacterized protein</fullName>
    </submittedName>
</protein>
<evidence type="ECO:0000313" key="2">
    <source>
        <dbReference type="Proteomes" id="UP000430079"/>
    </source>
</evidence>
<keyword evidence="2" id="KW-1185">Reference proteome</keyword>
<reference evidence="1 2" key="1">
    <citation type="submission" date="2019-12" db="EMBL/GenBank/DDBJ databases">
        <title>Whole genome shotgun sequence of Streptomyces hygroscopicus subsp. glebosus NBRC 13786.</title>
        <authorList>
            <person name="Ichikawa N."/>
            <person name="Kimura A."/>
            <person name="Kitahashi Y."/>
            <person name="Komaki H."/>
            <person name="Tamura T."/>
        </authorList>
    </citation>
    <scope>NUCLEOTIDE SEQUENCE [LARGE SCALE GENOMIC DNA]</scope>
    <source>
        <strain evidence="1 2">NBRC 13786</strain>
    </source>
</reference>
<gene>
    <name evidence="1" type="ORF">Sgleb_42090</name>
</gene>
<evidence type="ECO:0000313" key="1">
    <source>
        <dbReference type="EMBL" id="GFE16162.1"/>
    </source>
</evidence>
<name>A0A640SZ78_9ACTN</name>
<proteinExistence type="predicted"/>